<evidence type="ECO:0008006" key="3">
    <source>
        <dbReference type="Google" id="ProtNLM"/>
    </source>
</evidence>
<accession>H8GJS0</accession>
<dbReference type="Proteomes" id="UP000005090">
    <property type="component" value="Chromosome"/>
</dbReference>
<name>H8GJS0_METAL</name>
<reference evidence="1 2" key="1">
    <citation type="journal article" date="2013" name="Genome Announc.">
        <title>Genome Sequence of the Obligate Gammaproteobacterial Methanotroph Methylomicrobium album Strain BG8.</title>
        <authorList>
            <person name="Kits K.D."/>
            <person name="Kalyuzhnaya M.G."/>
            <person name="Klotz M.G."/>
            <person name="Jetten M.S."/>
            <person name="Op den Camp H.J."/>
            <person name="Vuilleumier S."/>
            <person name="Bringel F."/>
            <person name="Dispirito A.A."/>
            <person name="Murrell J.C."/>
            <person name="Bruce D."/>
            <person name="Cheng J.F."/>
            <person name="Copeland A."/>
            <person name="Goodwin L."/>
            <person name="Hauser L."/>
            <person name="Lajus A."/>
            <person name="Land M.L."/>
            <person name="Lapidus A."/>
            <person name="Lucas S."/>
            <person name="Medigue C."/>
            <person name="Pitluck S."/>
            <person name="Woyke T."/>
            <person name="Zeytun A."/>
            <person name="Stein L.Y."/>
        </authorList>
    </citation>
    <scope>NUCLEOTIDE SEQUENCE [LARGE SCALE GENOMIC DNA]</scope>
    <source>
        <strain evidence="1 2">BG8</strain>
    </source>
</reference>
<dbReference type="AlphaFoldDB" id="H8GJS0"/>
<gene>
    <name evidence="1" type="ORF">Metal_3972</name>
</gene>
<dbReference type="Pfam" id="PF14085">
    <property type="entry name" value="DUF4265"/>
    <property type="match status" value="1"/>
</dbReference>
<dbReference type="HOGENOM" id="CLU_1576660_0_0_6"/>
<sequence>MWRSCFGMLRGSETLSSFKAWKMSGTKSACPTYEAYLEEKNSKNEWEQLWAIRLGDKRFCIGCIPFFAFDLALGDEVETDENYVIQRVIKESGHYTFRVWFGNSTDQEIKNEVLKFMDNLPVELEWSSANLLAISAPDPSQAKQVADYLYTQQSMEYLIYETGRTTRNP</sequence>
<dbReference type="eggNOG" id="ENOG50302IW">
    <property type="taxonomic scope" value="Bacteria"/>
</dbReference>
<proteinExistence type="predicted"/>
<dbReference type="InterPro" id="IPR025361">
    <property type="entry name" value="DUF4265"/>
</dbReference>
<keyword evidence="2" id="KW-1185">Reference proteome</keyword>
<dbReference type="STRING" id="686340.Metal_3972"/>
<organism evidence="1 2">
    <name type="scientific">Methylomicrobium album BG8</name>
    <dbReference type="NCBI Taxonomy" id="686340"/>
    <lineage>
        <taxon>Bacteria</taxon>
        <taxon>Pseudomonadati</taxon>
        <taxon>Pseudomonadota</taxon>
        <taxon>Gammaproteobacteria</taxon>
        <taxon>Methylococcales</taxon>
        <taxon>Methylococcaceae</taxon>
        <taxon>Methylomicrobium</taxon>
    </lineage>
</organism>
<protein>
    <recommendedName>
        <fullName evidence="3">DUF4265 domain-containing protein</fullName>
    </recommendedName>
</protein>
<evidence type="ECO:0000313" key="2">
    <source>
        <dbReference type="Proteomes" id="UP000005090"/>
    </source>
</evidence>
<evidence type="ECO:0000313" key="1">
    <source>
        <dbReference type="EMBL" id="EIC31599.1"/>
    </source>
</evidence>
<dbReference type="EMBL" id="CM001475">
    <property type="protein sequence ID" value="EIC31599.1"/>
    <property type="molecule type" value="Genomic_DNA"/>
</dbReference>